<evidence type="ECO:0000313" key="1">
    <source>
        <dbReference type="EMBL" id="VFQ47026.1"/>
    </source>
</evidence>
<dbReference type="AlphaFoldDB" id="A0A4U8YRS5"/>
<protein>
    <submittedName>
        <fullName evidence="1">Uncharacterized protein</fullName>
    </submittedName>
</protein>
<reference evidence="1 2" key="1">
    <citation type="submission" date="2019-03" db="EMBL/GenBank/DDBJ databases">
        <authorList>
            <person name="Nijsse B."/>
        </authorList>
    </citation>
    <scope>NUCLEOTIDE SEQUENCE [LARGE SCALE GENOMIC DNA]</scope>
    <source>
        <strain evidence="1">Desulfoluna butyratoxydans MSL71</strain>
    </source>
</reference>
<dbReference type="EMBL" id="CAADHO010000012">
    <property type="protein sequence ID" value="VFQ47026.1"/>
    <property type="molecule type" value="Genomic_DNA"/>
</dbReference>
<gene>
    <name evidence="1" type="ORF">MSL71_47090</name>
</gene>
<name>A0A4U8YRS5_9BACT</name>
<evidence type="ECO:0000313" key="2">
    <source>
        <dbReference type="Proteomes" id="UP000507962"/>
    </source>
</evidence>
<keyword evidence="2" id="KW-1185">Reference proteome</keyword>
<dbReference type="RefSeq" id="WP_180146014.1">
    <property type="nucleotide sequence ID" value="NZ_CAADHO010000012.1"/>
</dbReference>
<sequence>MTSISHILKVTKRNYAEEFVYKGGMFLRRISEFRKFENDTQGDKSENLSYILQEKDCLEFRLNGVEQKLSGSLKVWPENDPFIFCMYAIFQDDLPHPNQRYHLDSRCSLFGDTIVLIKDGLEFINRINSYCDKAKVSMQCGIVNYYDELNFSGPLTAFDKKRELSYQQEYRFSFDFDGLGLTKKIFIGNISDIVEII</sequence>
<organism evidence="1 2">
    <name type="scientific">Desulfoluna butyratoxydans</name>
    <dbReference type="NCBI Taxonomy" id="231438"/>
    <lineage>
        <taxon>Bacteria</taxon>
        <taxon>Pseudomonadati</taxon>
        <taxon>Thermodesulfobacteriota</taxon>
        <taxon>Desulfobacteria</taxon>
        <taxon>Desulfobacterales</taxon>
        <taxon>Desulfolunaceae</taxon>
        <taxon>Desulfoluna</taxon>
    </lineage>
</organism>
<dbReference type="Proteomes" id="UP000507962">
    <property type="component" value="Unassembled WGS sequence"/>
</dbReference>
<accession>A0A4U8YRS5</accession>
<proteinExistence type="predicted"/>